<keyword evidence="3" id="KW-1185">Reference proteome</keyword>
<gene>
    <name evidence="2" type="ORF">Tcan_09000</name>
</gene>
<proteinExistence type="predicted"/>
<feature type="signal peptide" evidence="1">
    <location>
        <begin position="1"/>
        <end position="16"/>
    </location>
</feature>
<accession>A0A0B2VMF9</accession>
<keyword evidence="1" id="KW-0732">Signal</keyword>
<dbReference type="AlphaFoldDB" id="A0A0B2VMF9"/>
<evidence type="ECO:0000313" key="3">
    <source>
        <dbReference type="Proteomes" id="UP000031036"/>
    </source>
</evidence>
<feature type="chain" id="PRO_5002096236" evidence="1">
    <location>
        <begin position="17"/>
        <end position="100"/>
    </location>
</feature>
<dbReference type="OrthoDB" id="10645871at2759"/>
<dbReference type="EMBL" id="JPKZ01001394">
    <property type="protein sequence ID" value="KHN82230.1"/>
    <property type="molecule type" value="Genomic_DNA"/>
</dbReference>
<comment type="caution">
    <text evidence="2">The sequence shown here is derived from an EMBL/GenBank/DDBJ whole genome shotgun (WGS) entry which is preliminary data.</text>
</comment>
<dbReference type="Proteomes" id="UP000031036">
    <property type="component" value="Unassembled WGS sequence"/>
</dbReference>
<name>A0A0B2VMF9_TOXCA</name>
<evidence type="ECO:0000313" key="2">
    <source>
        <dbReference type="EMBL" id="KHN82230.1"/>
    </source>
</evidence>
<reference evidence="2 3" key="1">
    <citation type="submission" date="2014-11" db="EMBL/GenBank/DDBJ databases">
        <title>Genetic blueprint of the zoonotic pathogen Toxocara canis.</title>
        <authorList>
            <person name="Zhu X.-Q."/>
            <person name="Korhonen P.K."/>
            <person name="Cai H."/>
            <person name="Young N.D."/>
            <person name="Nejsum P."/>
            <person name="von Samson-Himmelstjerna G."/>
            <person name="Boag P.R."/>
            <person name="Tan P."/>
            <person name="Li Q."/>
            <person name="Min J."/>
            <person name="Yang Y."/>
            <person name="Wang X."/>
            <person name="Fang X."/>
            <person name="Hall R.S."/>
            <person name="Hofmann A."/>
            <person name="Sternberg P.W."/>
            <person name="Jex A.R."/>
            <person name="Gasser R.B."/>
        </authorList>
    </citation>
    <scope>NUCLEOTIDE SEQUENCE [LARGE SCALE GENOMIC DNA]</scope>
    <source>
        <strain evidence="2">PN_DK_2014</strain>
    </source>
</reference>
<sequence length="100" mass="10575">MNLLIVFACIFAIATAAPQGPVQTASVLIPQPGGGGCVRCTNQASFRTQFDFRNTFVQCGNMNQASCPGCCGAYALWLEKSTDESVGFVFNGRCTCCTSC</sequence>
<protein>
    <submittedName>
        <fullName evidence="2">Uncharacterized protein</fullName>
    </submittedName>
</protein>
<evidence type="ECO:0000256" key="1">
    <source>
        <dbReference type="SAM" id="SignalP"/>
    </source>
</evidence>
<organism evidence="2 3">
    <name type="scientific">Toxocara canis</name>
    <name type="common">Canine roundworm</name>
    <dbReference type="NCBI Taxonomy" id="6265"/>
    <lineage>
        <taxon>Eukaryota</taxon>
        <taxon>Metazoa</taxon>
        <taxon>Ecdysozoa</taxon>
        <taxon>Nematoda</taxon>
        <taxon>Chromadorea</taxon>
        <taxon>Rhabditida</taxon>
        <taxon>Spirurina</taxon>
        <taxon>Ascaridomorpha</taxon>
        <taxon>Ascaridoidea</taxon>
        <taxon>Toxocaridae</taxon>
        <taxon>Toxocara</taxon>
    </lineage>
</organism>